<gene>
    <name evidence="2" type="ORF">BN948_00744</name>
</gene>
<organism evidence="2 3">
    <name type="scientific">Hydrogenophaga intermedia</name>
    <dbReference type="NCBI Taxonomy" id="65786"/>
    <lineage>
        <taxon>Bacteria</taxon>
        <taxon>Pseudomonadati</taxon>
        <taxon>Pseudomonadota</taxon>
        <taxon>Betaproteobacteria</taxon>
        <taxon>Burkholderiales</taxon>
        <taxon>Comamonadaceae</taxon>
        <taxon>Hydrogenophaga</taxon>
    </lineage>
</organism>
<dbReference type="Proteomes" id="UP000028878">
    <property type="component" value="Unassembled WGS sequence"/>
</dbReference>
<evidence type="ECO:0000259" key="1">
    <source>
        <dbReference type="Pfam" id="PF01425"/>
    </source>
</evidence>
<protein>
    <submittedName>
        <fullName evidence="2">Amidase</fullName>
    </submittedName>
</protein>
<evidence type="ECO:0000313" key="2">
    <source>
        <dbReference type="EMBL" id="CDN86343.1"/>
    </source>
</evidence>
<dbReference type="GO" id="GO:0003824">
    <property type="term" value="F:catalytic activity"/>
    <property type="evidence" value="ECO:0007669"/>
    <property type="project" value="InterPro"/>
</dbReference>
<dbReference type="RefSeq" id="WP_009517306.1">
    <property type="nucleotide sequence ID" value="NZ_CCAE010000003.1"/>
</dbReference>
<dbReference type="PROSITE" id="PS00571">
    <property type="entry name" value="AMIDASES"/>
    <property type="match status" value="1"/>
</dbReference>
<dbReference type="InterPro" id="IPR023631">
    <property type="entry name" value="Amidase_dom"/>
</dbReference>
<reference evidence="3" key="1">
    <citation type="submission" date="2014-02" db="EMBL/GenBank/DDBJ databases">
        <authorList>
            <person name="Gan H."/>
        </authorList>
    </citation>
    <scope>NUCLEOTIDE SEQUENCE [LARGE SCALE GENOMIC DNA]</scope>
    <source>
        <strain evidence="3">S1</strain>
    </source>
</reference>
<dbReference type="PANTHER" id="PTHR11895:SF176">
    <property type="entry name" value="AMIDASE AMID-RELATED"/>
    <property type="match status" value="1"/>
</dbReference>
<keyword evidence="3" id="KW-1185">Reference proteome</keyword>
<name>A0A1L1PE54_HYDIT</name>
<dbReference type="PANTHER" id="PTHR11895">
    <property type="entry name" value="TRANSAMIDASE"/>
    <property type="match status" value="1"/>
</dbReference>
<dbReference type="InterPro" id="IPR036928">
    <property type="entry name" value="AS_sf"/>
</dbReference>
<dbReference type="AlphaFoldDB" id="A0A1L1PE54"/>
<dbReference type="EMBL" id="CCAE010000003">
    <property type="protein sequence ID" value="CDN86343.1"/>
    <property type="molecule type" value="Genomic_DNA"/>
</dbReference>
<dbReference type="InterPro" id="IPR000120">
    <property type="entry name" value="Amidase"/>
</dbReference>
<evidence type="ECO:0000313" key="3">
    <source>
        <dbReference type="Proteomes" id="UP000028878"/>
    </source>
</evidence>
<feature type="domain" description="Amidase" evidence="1">
    <location>
        <begin position="25"/>
        <end position="446"/>
    </location>
</feature>
<dbReference type="InterPro" id="IPR020556">
    <property type="entry name" value="Amidase_CS"/>
</dbReference>
<accession>A0A1L1PE54</accession>
<dbReference type="Pfam" id="PF01425">
    <property type="entry name" value="Amidase"/>
    <property type="match status" value="1"/>
</dbReference>
<reference evidence="3" key="2">
    <citation type="submission" date="2014-11" db="EMBL/GenBank/DDBJ databases">
        <title>Draft genome sequence of Hydrogenophaga intermedia S1.</title>
        <authorList>
            <person name="Gan H.M."/>
            <person name="Chew T.H."/>
            <person name="Stolz A."/>
        </authorList>
    </citation>
    <scope>NUCLEOTIDE SEQUENCE [LARGE SCALE GENOMIC DNA]</scope>
    <source>
        <strain evidence="3">S1</strain>
    </source>
</reference>
<dbReference type="SUPFAM" id="SSF75304">
    <property type="entry name" value="Amidase signature (AS) enzymes"/>
    <property type="match status" value="1"/>
</dbReference>
<proteinExistence type="predicted"/>
<dbReference type="Gene3D" id="3.90.1300.10">
    <property type="entry name" value="Amidase signature (AS) domain"/>
    <property type="match status" value="1"/>
</dbReference>
<sequence>MSDPLRLGVSELRQAYRRRALSPVEVTRAYLDRIAARNDHLHAYIEVYAESALAQARASEQRLASGLPAGLLEGVPLALKDLLHIEGRRTTAGSTVFAGREPSPLTSTVAARLMGAGAVVLGKANLVEFAYGGWGTNQGMRSPVNPWDGAVERCVGGSSSGSGVAVSAGLAAGAIGTDTGGSVRIPSAFCGLTGLKTTQGRVSNFGVDLVSHTLDTVGPMAWTAEDAALLLQAMHGPDPHDPATLAQPPEDFLSALHKGIAGLRISVAPASILGAVEPAIAQAVDEAVRVLLSLGCLRRDEAFASIDFVADQAETGVIISSEAYAEHGHLLEGSPPRGDAAARARLLSGATIPAPRYAAALRERQRRIRDFARVFEHTDLLVLPTLPVTARPLATIDESDLAPSRLTRFVGYHGLAAIALPCGLSPEGLPLSLQLVAPAFHEARLLRAGVAFQSATAFHRARPSSF</sequence>